<gene>
    <name evidence="2" type="primary">ATP8</name>
</gene>
<feature type="transmembrane region" description="Helical" evidence="1">
    <location>
        <begin position="6"/>
        <end position="31"/>
    </location>
</feature>
<keyword evidence="1" id="KW-0472">Membrane</keyword>
<proteinExistence type="predicted"/>
<accession>A0A6B9LVL3</accession>
<name>A0A6B9LVL3_9HEMI</name>
<sequence>MPQMSPMWWTMLMLMFNITLISSMAITYFNYKKLMMKNSLKLKKKMNWTW</sequence>
<evidence type="ECO:0000256" key="1">
    <source>
        <dbReference type="SAM" id="Phobius"/>
    </source>
</evidence>
<keyword evidence="1" id="KW-1133">Transmembrane helix</keyword>
<protein>
    <submittedName>
        <fullName evidence="2">ATP synthase F0 subunit 8</fullName>
    </submittedName>
</protein>
<dbReference type="EMBL" id="MN661136">
    <property type="protein sequence ID" value="QHB74168.1"/>
    <property type="molecule type" value="Genomic_DNA"/>
</dbReference>
<evidence type="ECO:0000313" key="2">
    <source>
        <dbReference type="EMBL" id="QHB74168.1"/>
    </source>
</evidence>
<geneLocation type="mitochondrion" evidence="2"/>
<organism evidence="2">
    <name type="scientific">Bolanusoides shaanxiensis</name>
    <dbReference type="NCBI Taxonomy" id="2691008"/>
    <lineage>
        <taxon>Eukaryota</taxon>
        <taxon>Metazoa</taxon>
        <taxon>Ecdysozoa</taxon>
        <taxon>Arthropoda</taxon>
        <taxon>Hexapoda</taxon>
        <taxon>Insecta</taxon>
        <taxon>Pterygota</taxon>
        <taxon>Neoptera</taxon>
        <taxon>Paraneoptera</taxon>
        <taxon>Hemiptera</taxon>
        <taxon>Auchenorrhyncha</taxon>
        <taxon>Membracoidea</taxon>
        <taxon>Cicadellidae</taxon>
        <taxon>Typhlocybinae</taxon>
        <taxon>Typhlocybini</taxon>
        <taxon>Bolanusoides</taxon>
    </lineage>
</organism>
<reference evidence="2" key="1">
    <citation type="submission" date="2019-11" db="EMBL/GenBank/DDBJ databases">
        <authorList>
            <person name="Yan B."/>
            <person name="Yang M."/>
        </authorList>
    </citation>
    <scope>NUCLEOTIDE SEQUENCE</scope>
</reference>
<keyword evidence="2" id="KW-0496">Mitochondrion</keyword>
<keyword evidence="1" id="KW-0812">Transmembrane</keyword>
<dbReference type="AlphaFoldDB" id="A0A6B9LVL3"/>